<proteinExistence type="predicted"/>
<evidence type="ECO:0000313" key="2">
    <source>
        <dbReference type="EMBL" id="CAB4177071.1"/>
    </source>
</evidence>
<dbReference type="EMBL" id="LR797369">
    <property type="protein sequence ID" value="CAB4211173.1"/>
    <property type="molecule type" value="Genomic_DNA"/>
</dbReference>
<reference evidence="4" key="1">
    <citation type="submission" date="2020-05" db="EMBL/GenBank/DDBJ databases">
        <authorList>
            <person name="Chiriac C."/>
            <person name="Salcher M."/>
            <person name="Ghai R."/>
            <person name="Kavagutti S V."/>
        </authorList>
    </citation>
    <scope>NUCLEOTIDE SEQUENCE</scope>
</reference>
<dbReference type="EMBL" id="LR796945">
    <property type="protein sequence ID" value="CAB4177071.1"/>
    <property type="molecule type" value="Genomic_DNA"/>
</dbReference>
<dbReference type="EMBL" id="LR797518">
    <property type="protein sequence ID" value="CAB4222862.1"/>
    <property type="molecule type" value="Genomic_DNA"/>
</dbReference>
<evidence type="ECO:0000313" key="7">
    <source>
        <dbReference type="EMBL" id="CAB5227849.1"/>
    </source>
</evidence>
<evidence type="ECO:0000313" key="6">
    <source>
        <dbReference type="EMBL" id="CAB4222862.1"/>
    </source>
</evidence>
<dbReference type="EMBL" id="LR798378">
    <property type="protein sequence ID" value="CAB5227849.1"/>
    <property type="molecule type" value="Genomic_DNA"/>
</dbReference>
<gene>
    <name evidence="3" type="ORF">UFOVP1065_195</name>
    <name evidence="4" type="ORF">UFOVP1198_164</name>
    <name evidence="5" type="ORF">UFOVP1418_156</name>
    <name evidence="7" type="ORF">UFOVP1524_227</name>
    <name evidence="6" type="ORF">UFOVP1651_227</name>
    <name evidence="1" type="ORF">UFOVP908_205</name>
    <name evidence="2" type="ORF">UFOVP990_164</name>
</gene>
<accession>A0A6J5RGJ2</accession>
<protein>
    <submittedName>
        <fullName evidence="4">Uncharacterized protein</fullName>
    </submittedName>
</protein>
<evidence type="ECO:0000313" key="1">
    <source>
        <dbReference type="EMBL" id="CAB4171034.1"/>
    </source>
</evidence>
<evidence type="ECO:0000313" key="4">
    <source>
        <dbReference type="EMBL" id="CAB4190824.1"/>
    </source>
</evidence>
<name>A0A6J5RGJ2_9CAUD</name>
<dbReference type="EMBL" id="LR797021">
    <property type="protein sequence ID" value="CAB4182272.1"/>
    <property type="molecule type" value="Genomic_DNA"/>
</dbReference>
<organism evidence="4">
    <name type="scientific">uncultured Caudovirales phage</name>
    <dbReference type="NCBI Taxonomy" id="2100421"/>
    <lineage>
        <taxon>Viruses</taxon>
        <taxon>Duplodnaviria</taxon>
        <taxon>Heunggongvirae</taxon>
        <taxon>Uroviricota</taxon>
        <taxon>Caudoviricetes</taxon>
        <taxon>Peduoviridae</taxon>
        <taxon>Maltschvirus</taxon>
        <taxon>Maltschvirus maltsch</taxon>
    </lineage>
</organism>
<dbReference type="EMBL" id="LR797157">
    <property type="protein sequence ID" value="CAB4190824.1"/>
    <property type="molecule type" value="Genomic_DNA"/>
</dbReference>
<evidence type="ECO:0000313" key="5">
    <source>
        <dbReference type="EMBL" id="CAB4211173.1"/>
    </source>
</evidence>
<evidence type="ECO:0000313" key="3">
    <source>
        <dbReference type="EMBL" id="CAB4182272.1"/>
    </source>
</evidence>
<dbReference type="EMBL" id="LR796860">
    <property type="protein sequence ID" value="CAB4171034.1"/>
    <property type="molecule type" value="Genomic_DNA"/>
</dbReference>
<sequence>MAKAAGKVRGKFLDEKYLGSEPVLVDVTVDTNLGGAYNWFNYFYSTDDAKEFALAYLKHIKYDKKKLKLVGQISAQDLRNIGWHCRLFMNGSKVSEELIAIIMKKIEALIVNEVEAVEVVEPVVAKNVISIQDRINNKTSDLIGDLEEQVDIFIKEGRNAFNIENWMRANDIKPQIAQRIADYYKPLYAELFDAMQGKDLQLKEAYSRWKKIQLKSYMEFIRGFVSAAEARANVIKAARKPRKTKEKPVGVVVGKMKFLAEDTTLNIKSIKPTEVVGAQQLWVFNVKYRNLSVYNAMSHTGLSVKGTTLTGFDEKTSVTKKLRKPEQTLTILQAGSKVVLRKLMDNIKCKPKAANGRLNTEVILLRAIK</sequence>